<dbReference type="GO" id="GO:0043565">
    <property type="term" value="F:sequence-specific DNA binding"/>
    <property type="evidence" value="ECO:0007669"/>
    <property type="project" value="TreeGrafter"/>
</dbReference>
<reference evidence="1 2" key="1">
    <citation type="journal article" date="2020" name="Nat. Food">
        <title>A phased Vanilla planifolia genome enables genetic improvement of flavour and production.</title>
        <authorList>
            <person name="Hasing T."/>
            <person name="Tang H."/>
            <person name="Brym M."/>
            <person name="Khazi F."/>
            <person name="Huang T."/>
            <person name="Chambers A.H."/>
        </authorList>
    </citation>
    <scope>NUCLEOTIDE SEQUENCE [LARGE SCALE GENOMIC DNA]</scope>
    <source>
        <tissue evidence="1">Leaf</tissue>
    </source>
</reference>
<dbReference type="EMBL" id="JADCNL010000010">
    <property type="protein sequence ID" value="KAG0464403.1"/>
    <property type="molecule type" value="Genomic_DNA"/>
</dbReference>
<organism evidence="1 2">
    <name type="scientific">Vanilla planifolia</name>
    <name type="common">Vanilla</name>
    <dbReference type="NCBI Taxonomy" id="51239"/>
    <lineage>
        <taxon>Eukaryota</taxon>
        <taxon>Viridiplantae</taxon>
        <taxon>Streptophyta</taxon>
        <taxon>Embryophyta</taxon>
        <taxon>Tracheophyta</taxon>
        <taxon>Spermatophyta</taxon>
        <taxon>Magnoliopsida</taxon>
        <taxon>Liliopsida</taxon>
        <taxon>Asparagales</taxon>
        <taxon>Orchidaceae</taxon>
        <taxon>Vanilloideae</taxon>
        <taxon>Vanilleae</taxon>
        <taxon>Vanilla</taxon>
    </lineage>
</organism>
<sequence>MDLSSFKLDIDELVDDFSQANLKTLSDMKRLWLAKKFSYIYEARPKSNSAFFMQSLFSHSIGHMCSSVSLSQRLGGLYCLYCLYCTQPYKPCFKIYLSLGELKVLKSLVADAKAHGIHVVPALVKRMLDQNMFLFGYSDISHVSAIQRASEIKKLQDKHLQSAYEKLLGNSGIEGYVHMNLGVELDLESFKRLSTEYAKAKEQAIIEASNSMDVEDIKHIAENISPASETIEELVGKWDAQKQVFYHDTGMGPCYQIVPADAEGFAELERLLDE</sequence>
<dbReference type="PANTHER" id="PTHR15131:SF3">
    <property type="entry name" value="SNRNA-ACTIVATING PROTEIN COMPLEX SUBUNIT 1"/>
    <property type="match status" value="1"/>
</dbReference>
<dbReference type="OrthoDB" id="1928130at2759"/>
<keyword evidence="2" id="KW-1185">Reference proteome</keyword>
<dbReference type="PANTHER" id="PTHR15131">
    <property type="entry name" value="SMALL NUCLEAR RNA ACTIVATING COMPLEX, POLYPEPTIDE 1"/>
    <property type="match status" value="1"/>
</dbReference>
<dbReference type="GO" id="GO:0019185">
    <property type="term" value="C:snRNA-activating protein complex"/>
    <property type="evidence" value="ECO:0007669"/>
    <property type="project" value="TreeGrafter"/>
</dbReference>
<proteinExistence type="predicted"/>
<evidence type="ECO:0000313" key="1">
    <source>
        <dbReference type="EMBL" id="KAG0464403.1"/>
    </source>
</evidence>
<dbReference type="InterPro" id="IPR019188">
    <property type="entry name" value="SNAPC1"/>
</dbReference>
<gene>
    <name evidence="1" type="ORF">HPP92_020472</name>
</gene>
<dbReference type="Proteomes" id="UP000636800">
    <property type="component" value="Chromosome 10"/>
</dbReference>
<dbReference type="GO" id="GO:0042796">
    <property type="term" value="P:snRNA transcription by RNA polymerase III"/>
    <property type="evidence" value="ECO:0007669"/>
    <property type="project" value="TreeGrafter"/>
</dbReference>
<dbReference type="GO" id="GO:0042795">
    <property type="term" value="P:snRNA transcription by RNA polymerase II"/>
    <property type="evidence" value="ECO:0007669"/>
    <property type="project" value="TreeGrafter"/>
</dbReference>
<comment type="caution">
    <text evidence="1">The sequence shown here is derived from an EMBL/GenBank/DDBJ whole genome shotgun (WGS) entry which is preliminary data.</text>
</comment>
<protein>
    <submittedName>
        <fullName evidence="1">Uncharacterized protein</fullName>
    </submittedName>
</protein>
<dbReference type="Pfam" id="PF09808">
    <property type="entry name" value="SNAPC1"/>
    <property type="match status" value="1"/>
</dbReference>
<dbReference type="AlphaFoldDB" id="A0A835Q8J0"/>
<evidence type="ECO:0000313" key="2">
    <source>
        <dbReference type="Proteomes" id="UP000636800"/>
    </source>
</evidence>
<name>A0A835Q8J0_VANPL</name>
<accession>A0A835Q8J0</accession>